<dbReference type="Gene3D" id="3.20.20.60">
    <property type="entry name" value="Phosphoenolpyruvate-binding domains"/>
    <property type="match status" value="1"/>
</dbReference>
<dbReference type="SUPFAM" id="SSF51621">
    <property type="entry name" value="Phosphoenolpyruvate/pyruvate domain"/>
    <property type="match status" value="1"/>
</dbReference>
<dbReference type="AlphaFoldDB" id="A0A9P7RPU9"/>
<evidence type="ECO:0000259" key="4">
    <source>
        <dbReference type="Pfam" id="PF03328"/>
    </source>
</evidence>
<keyword evidence="2" id="KW-0479">Metal-binding</keyword>
<dbReference type="PANTHER" id="PTHR30502:SF0">
    <property type="entry name" value="PHOSPHOENOLPYRUVATE CARBOXYLASE FAMILY PROTEIN"/>
    <property type="match status" value="1"/>
</dbReference>
<feature type="domain" description="HpcH/HpaI aldolase/citrate lyase" evidence="4">
    <location>
        <begin position="35"/>
        <end position="214"/>
    </location>
</feature>
<keyword evidence="3" id="KW-0456">Lyase</keyword>
<dbReference type="RefSeq" id="XP_043004097.1">
    <property type="nucleotide sequence ID" value="XM_043158742.1"/>
</dbReference>
<evidence type="ECO:0000256" key="2">
    <source>
        <dbReference type="ARBA" id="ARBA00022723"/>
    </source>
</evidence>
<name>A0A9P7RPU9_9AGAR</name>
<dbReference type="GO" id="GO:0016832">
    <property type="term" value="F:aldehyde-lyase activity"/>
    <property type="evidence" value="ECO:0007669"/>
    <property type="project" value="TreeGrafter"/>
</dbReference>
<sequence>MPENTVIDASKTTFGVGITNGGFYHARTVVQASPHIDWVIIDCEHGLTSLNPGVADQVAAIQAEGKPALVRIPATGVSTGTSWQIKYCLDAGAKGVIVPKVATPEKAAEVAADCRFPPVGRRGFGSPYGHMSWNMSFQDYLAKANDHILCIVQIETKEGMENLEKIAAVDGVDVLLLGPADLSMAYGYSIPNPDPHPEVEKMIQRVKDVAHASGKTWRAFHATLLKISDPGSV</sequence>
<evidence type="ECO:0000313" key="6">
    <source>
        <dbReference type="Proteomes" id="UP001049176"/>
    </source>
</evidence>
<dbReference type="InterPro" id="IPR040442">
    <property type="entry name" value="Pyrv_kinase-like_dom_sf"/>
</dbReference>
<organism evidence="5 6">
    <name type="scientific">Marasmius oreades</name>
    <name type="common">fairy-ring Marasmius</name>
    <dbReference type="NCBI Taxonomy" id="181124"/>
    <lineage>
        <taxon>Eukaryota</taxon>
        <taxon>Fungi</taxon>
        <taxon>Dikarya</taxon>
        <taxon>Basidiomycota</taxon>
        <taxon>Agaricomycotina</taxon>
        <taxon>Agaricomycetes</taxon>
        <taxon>Agaricomycetidae</taxon>
        <taxon>Agaricales</taxon>
        <taxon>Marasmiineae</taxon>
        <taxon>Marasmiaceae</taxon>
        <taxon>Marasmius</taxon>
    </lineage>
</organism>
<dbReference type="InterPro" id="IPR050251">
    <property type="entry name" value="HpcH-HpaI_aldolase"/>
</dbReference>
<comment type="caution">
    <text evidence="5">The sequence shown here is derived from an EMBL/GenBank/DDBJ whole genome shotgun (WGS) entry which is preliminary data.</text>
</comment>
<gene>
    <name evidence="5" type="ORF">E1B28_013574</name>
</gene>
<dbReference type="GeneID" id="66082649"/>
<dbReference type="InterPro" id="IPR015813">
    <property type="entry name" value="Pyrv/PenolPyrv_kinase-like_dom"/>
</dbReference>
<protein>
    <recommendedName>
        <fullName evidence="4">HpcH/HpaI aldolase/citrate lyase domain-containing protein</fullName>
    </recommendedName>
</protein>
<proteinExistence type="inferred from homology"/>
<dbReference type="GO" id="GO:0005737">
    <property type="term" value="C:cytoplasm"/>
    <property type="evidence" value="ECO:0007669"/>
    <property type="project" value="TreeGrafter"/>
</dbReference>
<evidence type="ECO:0000256" key="1">
    <source>
        <dbReference type="ARBA" id="ARBA00005568"/>
    </source>
</evidence>
<evidence type="ECO:0000313" key="5">
    <source>
        <dbReference type="EMBL" id="KAG7087626.1"/>
    </source>
</evidence>
<dbReference type="OrthoDB" id="1621678at2759"/>
<dbReference type="Pfam" id="PF03328">
    <property type="entry name" value="HpcH_HpaI"/>
    <property type="match status" value="1"/>
</dbReference>
<dbReference type="InterPro" id="IPR005000">
    <property type="entry name" value="Aldolase/citrate-lyase_domain"/>
</dbReference>
<dbReference type="EMBL" id="CM032189">
    <property type="protein sequence ID" value="KAG7087626.1"/>
    <property type="molecule type" value="Genomic_DNA"/>
</dbReference>
<evidence type="ECO:0000256" key="3">
    <source>
        <dbReference type="ARBA" id="ARBA00023239"/>
    </source>
</evidence>
<dbReference type="KEGG" id="more:E1B28_013574"/>
<dbReference type="PANTHER" id="PTHR30502">
    <property type="entry name" value="2-KETO-3-DEOXY-L-RHAMNONATE ALDOLASE"/>
    <property type="match status" value="1"/>
</dbReference>
<dbReference type="GO" id="GO:0046872">
    <property type="term" value="F:metal ion binding"/>
    <property type="evidence" value="ECO:0007669"/>
    <property type="project" value="UniProtKB-KW"/>
</dbReference>
<reference evidence="5" key="1">
    <citation type="journal article" date="2021" name="Genome Biol. Evol.">
        <title>The assembled and annotated genome of the fairy-ring fungus Marasmius oreades.</title>
        <authorList>
            <person name="Hiltunen M."/>
            <person name="Ament-Velasquez S.L."/>
            <person name="Johannesson H."/>
        </authorList>
    </citation>
    <scope>NUCLEOTIDE SEQUENCE</scope>
    <source>
        <strain evidence="5">03SP1</strain>
    </source>
</reference>
<comment type="similarity">
    <text evidence="1">Belongs to the HpcH/HpaI aldolase family.</text>
</comment>
<accession>A0A9P7RPU9</accession>
<keyword evidence="6" id="KW-1185">Reference proteome</keyword>
<dbReference type="Proteomes" id="UP001049176">
    <property type="component" value="Chromosome 9"/>
</dbReference>